<gene>
    <name evidence="7" type="ORF">SAMN02745136_02718</name>
</gene>
<dbReference type="SUPFAM" id="SSF88659">
    <property type="entry name" value="Sigma3 and sigma4 domains of RNA polymerase sigma factors"/>
    <property type="match status" value="1"/>
</dbReference>
<dbReference type="InterPro" id="IPR007627">
    <property type="entry name" value="RNA_pol_sigma70_r2"/>
</dbReference>
<dbReference type="Proteomes" id="UP000184386">
    <property type="component" value="Unassembled WGS sequence"/>
</dbReference>
<sequence length="174" mass="20228">MTMEELNHLISEHGKHVYSFCYNLTGNSMDADDLYQDTILKAVELSHRLNSSGNPKSFLMGISVKIWQNHKRKYAIRQKIAGLEEYDDNLMECAESMDNQPEAEVLRKETIYAVRTGIKQLPDRLQMVLYMYYTAEMSVEDIAKALHIPKGTVKSRLHKGRNLLKQYLEVWDNE</sequence>
<evidence type="ECO:0000256" key="4">
    <source>
        <dbReference type="ARBA" id="ARBA00023163"/>
    </source>
</evidence>
<dbReference type="InterPro" id="IPR013324">
    <property type="entry name" value="RNA_pol_sigma_r3/r4-like"/>
</dbReference>
<dbReference type="GO" id="GO:0006352">
    <property type="term" value="P:DNA-templated transcription initiation"/>
    <property type="evidence" value="ECO:0007669"/>
    <property type="project" value="InterPro"/>
</dbReference>
<dbReference type="InterPro" id="IPR036388">
    <property type="entry name" value="WH-like_DNA-bd_sf"/>
</dbReference>
<keyword evidence="4" id="KW-0804">Transcription</keyword>
<keyword evidence="3" id="KW-0731">Sigma factor</keyword>
<evidence type="ECO:0000313" key="7">
    <source>
        <dbReference type="EMBL" id="SHK53984.1"/>
    </source>
</evidence>
<comment type="similarity">
    <text evidence="1">Belongs to the sigma-70 factor family. ECF subfamily.</text>
</comment>
<dbReference type="InterPro" id="IPR013325">
    <property type="entry name" value="RNA_pol_sigma_r2"/>
</dbReference>
<dbReference type="STRING" id="1121322.SAMN02745136_02718"/>
<dbReference type="SUPFAM" id="SSF88946">
    <property type="entry name" value="Sigma2 domain of RNA polymerase sigma factors"/>
    <property type="match status" value="1"/>
</dbReference>
<evidence type="ECO:0000313" key="8">
    <source>
        <dbReference type="Proteomes" id="UP000184386"/>
    </source>
</evidence>
<proteinExistence type="inferred from homology"/>
<name>A0A1M6TAQ4_9FIRM</name>
<keyword evidence="8" id="KW-1185">Reference proteome</keyword>
<dbReference type="GO" id="GO:0003677">
    <property type="term" value="F:DNA binding"/>
    <property type="evidence" value="ECO:0007669"/>
    <property type="project" value="InterPro"/>
</dbReference>
<dbReference type="InterPro" id="IPR014284">
    <property type="entry name" value="RNA_pol_sigma-70_dom"/>
</dbReference>
<dbReference type="Gene3D" id="1.10.10.10">
    <property type="entry name" value="Winged helix-like DNA-binding domain superfamily/Winged helix DNA-binding domain"/>
    <property type="match status" value="1"/>
</dbReference>
<dbReference type="NCBIfam" id="TIGR02937">
    <property type="entry name" value="sigma70-ECF"/>
    <property type="match status" value="1"/>
</dbReference>
<organism evidence="7 8">
    <name type="scientific">Anaerocolumna jejuensis DSM 15929</name>
    <dbReference type="NCBI Taxonomy" id="1121322"/>
    <lineage>
        <taxon>Bacteria</taxon>
        <taxon>Bacillati</taxon>
        <taxon>Bacillota</taxon>
        <taxon>Clostridia</taxon>
        <taxon>Lachnospirales</taxon>
        <taxon>Lachnospiraceae</taxon>
        <taxon>Anaerocolumna</taxon>
    </lineage>
</organism>
<dbReference type="Pfam" id="PF08281">
    <property type="entry name" value="Sigma70_r4_2"/>
    <property type="match status" value="1"/>
</dbReference>
<dbReference type="RefSeq" id="WP_073276793.1">
    <property type="nucleotide sequence ID" value="NZ_FRAC01000013.1"/>
</dbReference>
<feature type="domain" description="RNA polymerase sigma factor 70 region 4 type 2" evidence="6">
    <location>
        <begin position="114"/>
        <end position="162"/>
    </location>
</feature>
<keyword evidence="2" id="KW-0805">Transcription regulation</keyword>
<dbReference type="AlphaFoldDB" id="A0A1M6TAQ4"/>
<dbReference type="PANTHER" id="PTHR43133:SF60">
    <property type="entry name" value="RNA POLYMERASE SIGMA FACTOR SIGV"/>
    <property type="match status" value="1"/>
</dbReference>
<dbReference type="PANTHER" id="PTHR43133">
    <property type="entry name" value="RNA POLYMERASE ECF-TYPE SIGMA FACTO"/>
    <property type="match status" value="1"/>
</dbReference>
<evidence type="ECO:0000256" key="1">
    <source>
        <dbReference type="ARBA" id="ARBA00010641"/>
    </source>
</evidence>
<dbReference type="InterPro" id="IPR013249">
    <property type="entry name" value="RNA_pol_sigma70_r4_t2"/>
</dbReference>
<dbReference type="Pfam" id="PF04542">
    <property type="entry name" value="Sigma70_r2"/>
    <property type="match status" value="1"/>
</dbReference>
<accession>A0A1M6TAQ4</accession>
<dbReference type="CDD" id="cd06171">
    <property type="entry name" value="Sigma70_r4"/>
    <property type="match status" value="1"/>
</dbReference>
<protein>
    <submittedName>
        <fullName evidence="7">RNA polymerase sigma-70 factor, ECF subfamily</fullName>
    </submittedName>
</protein>
<evidence type="ECO:0000259" key="6">
    <source>
        <dbReference type="Pfam" id="PF08281"/>
    </source>
</evidence>
<feature type="domain" description="RNA polymerase sigma-70 region 2" evidence="5">
    <location>
        <begin position="9"/>
        <end position="73"/>
    </location>
</feature>
<evidence type="ECO:0000259" key="5">
    <source>
        <dbReference type="Pfam" id="PF04542"/>
    </source>
</evidence>
<dbReference type="InterPro" id="IPR039425">
    <property type="entry name" value="RNA_pol_sigma-70-like"/>
</dbReference>
<dbReference type="OrthoDB" id="9795666at2"/>
<dbReference type="EMBL" id="FRAC01000013">
    <property type="protein sequence ID" value="SHK53984.1"/>
    <property type="molecule type" value="Genomic_DNA"/>
</dbReference>
<evidence type="ECO:0000256" key="2">
    <source>
        <dbReference type="ARBA" id="ARBA00023015"/>
    </source>
</evidence>
<evidence type="ECO:0000256" key="3">
    <source>
        <dbReference type="ARBA" id="ARBA00023082"/>
    </source>
</evidence>
<reference evidence="7 8" key="1">
    <citation type="submission" date="2016-11" db="EMBL/GenBank/DDBJ databases">
        <authorList>
            <person name="Jaros S."/>
            <person name="Januszkiewicz K."/>
            <person name="Wedrychowicz H."/>
        </authorList>
    </citation>
    <scope>NUCLEOTIDE SEQUENCE [LARGE SCALE GENOMIC DNA]</scope>
    <source>
        <strain evidence="7 8">DSM 15929</strain>
    </source>
</reference>
<dbReference type="Gene3D" id="1.10.1740.10">
    <property type="match status" value="1"/>
</dbReference>
<dbReference type="GO" id="GO:0016987">
    <property type="term" value="F:sigma factor activity"/>
    <property type="evidence" value="ECO:0007669"/>
    <property type="project" value="UniProtKB-KW"/>
</dbReference>